<dbReference type="InterPro" id="IPR020845">
    <property type="entry name" value="AMP-binding_CS"/>
</dbReference>
<evidence type="ECO:0000259" key="4">
    <source>
        <dbReference type="Pfam" id="PF13193"/>
    </source>
</evidence>
<dbReference type="InterPro" id="IPR042099">
    <property type="entry name" value="ANL_N_sf"/>
</dbReference>
<dbReference type="PANTHER" id="PTHR43767:SF10">
    <property type="entry name" value="SURFACTIN SYNTHASE SUBUNIT 1"/>
    <property type="match status" value="1"/>
</dbReference>
<dbReference type="Pfam" id="PF00501">
    <property type="entry name" value="AMP-binding"/>
    <property type="match status" value="1"/>
</dbReference>
<keyword evidence="6" id="KW-1185">Reference proteome</keyword>
<dbReference type="Proteomes" id="UP000675653">
    <property type="component" value="Unassembled WGS sequence"/>
</dbReference>
<dbReference type="InterPro" id="IPR000873">
    <property type="entry name" value="AMP-dep_synth/lig_dom"/>
</dbReference>
<keyword evidence="2" id="KW-0436">Ligase</keyword>
<feature type="domain" description="AMP-dependent synthetase/ligase" evidence="3">
    <location>
        <begin position="36"/>
        <end position="407"/>
    </location>
</feature>
<comment type="pathway">
    <text evidence="1">Siderophore biosynthesis.</text>
</comment>
<dbReference type="CDD" id="cd05920">
    <property type="entry name" value="23DHB-AMP_lg"/>
    <property type="match status" value="1"/>
</dbReference>
<dbReference type="InterPro" id="IPR025110">
    <property type="entry name" value="AMP-bd_C"/>
</dbReference>
<dbReference type="PANTHER" id="PTHR43767">
    <property type="entry name" value="LONG-CHAIN-FATTY-ACID--COA LIGASE"/>
    <property type="match status" value="1"/>
</dbReference>
<keyword evidence="5" id="KW-0548">Nucleotidyltransferase</keyword>
<feature type="domain" description="AMP-binding enzyme C-terminal" evidence="4">
    <location>
        <begin position="458"/>
        <end position="533"/>
    </location>
</feature>
<evidence type="ECO:0000256" key="2">
    <source>
        <dbReference type="ARBA" id="ARBA00022598"/>
    </source>
</evidence>
<dbReference type="InterPro" id="IPR011963">
    <property type="entry name" value="DHB_AMP_lig"/>
</dbReference>
<evidence type="ECO:0000313" key="6">
    <source>
        <dbReference type="Proteomes" id="UP000675653"/>
    </source>
</evidence>
<dbReference type="SUPFAM" id="SSF56801">
    <property type="entry name" value="Acetyl-CoA synthetase-like"/>
    <property type="match status" value="1"/>
</dbReference>
<dbReference type="InterPro" id="IPR045851">
    <property type="entry name" value="AMP-bd_C_sf"/>
</dbReference>
<dbReference type="InterPro" id="IPR050237">
    <property type="entry name" value="ATP-dep_AMP-bd_enzyme"/>
</dbReference>
<gene>
    <name evidence="5" type="ORF">KAT72_13375</name>
</gene>
<dbReference type="NCBIfam" id="TIGR02275">
    <property type="entry name" value="DHB_AMP_lig"/>
    <property type="match status" value="1"/>
</dbReference>
<name>A0ABS5GS67_9GAMM</name>
<reference evidence="5 6" key="1">
    <citation type="submission" date="2021-04" db="EMBL/GenBank/DDBJ databases">
        <title>Draft Genome of Aeromonas popoffii ID682, isolated from a natural water source in Idaho.</title>
        <authorList>
            <person name="Testerman T."/>
            <person name="Graf J."/>
        </authorList>
    </citation>
    <scope>NUCLEOTIDE SEQUENCE [LARGE SCALE GENOMIC DNA]</scope>
    <source>
        <strain evidence="5 6">ID682</strain>
    </source>
</reference>
<dbReference type="PROSITE" id="PS00455">
    <property type="entry name" value="AMP_BINDING"/>
    <property type="match status" value="1"/>
</dbReference>
<dbReference type="Gene3D" id="3.30.300.30">
    <property type="match status" value="1"/>
</dbReference>
<accession>A0ABS5GS67</accession>
<sequence length="556" mass="60258">MTQANRFLPYTRWPRELAEQYRAKGYWRGEPLTTMLDRQCEVAPDATAILCGERSVSYRELDEGASRLAGRLVRHGFKVGDTALVQLPNVAEFYLVFFALLKAGIAPVNALFSHNRLELASYAEQIRPRLFIGSLAHSLFANGDRNSDLLRGIGAELALLDGESGELGLTHWLSDQAKSEGLAVPTYGPSPADEVAFFQLSGGSTGTPKLIPRTHDDYYYSVRRSVDLCGLGPHTRYLCALPAPHNFPLSSPGALGVFEAGGTVVLAPDPGPMSCFPLVARHRINLTSLVPPAVALWLQAAESDPAVRSQLASLDVLQVGGAKLAEAVARKITPLLGCRLQQVFGMAEGLVNYTRLSDPDEKIIHTQGRPMSPDDEVRILDKAGNPVAPGEPGALHTRGPYTFRGYYRSPAHNARVFDSEGFYCSGDLVVQDQDGYLTVVGRQKDQINRGGEKIAAEEVENQLLHHPAITQAALVSMPDSAMGEKSCAFIVSADPGLKPLALRKFLRARGVADFKLPDRFETLDALPMTAVGKIDKQGLRARIAEIIAASQPLTTA</sequence>
<dbReference type="GO" id="GO:0016779">
    <property type="term" value="F:nucleotidyltransferase activity"/>
    <property type="evidence" value="ECO:0007669"/>
    <property type="project" value="UniProtKB-KW"/>
</dbReference>
<protein>
    <submittedName>
        <fullName evidence="5">(2,3-dihydroxybenzoyl)adenylate synthase</fullName>
        <ecNumber evidence="5">2.7.7.58</ecNumber>
    </submittedName>
</protein>
<dbReference type="Gene3D" id="3.40.50.12780">
    <property type="entry name" value="N-terminal domain of ligase-like"/>
    <property type="match status" value="1"/>
</dbReference>
<organism evidence="5 6">
    <name type="scientific">Aeromonas popoffii</name>
    <dbReference type="NCBI Taxonomy" id="70856"/>
    <lineage>
        <taxon>Bacteria</taxon>
        <taxon>Pseudomonadati</taxon>
        <taxon>Pseudomonadota</taxon>
        <taxon>Gammaproteobacteria</taxon>
        <taxon>Aeromonadales</taxon>
        <taxon>Aeromonadaceae</taxon>
        <taxon>Aeromonas</taxon>
    </lineage>
</organism>
<dbReference type="EC" id="2.7.7.58" evidence="5"/>
<comment type="caution">
    <text evidence="5">The sequence shown here is derived from an EMBL/GenBank/DDBJ whole genome shotgun (WGS) entry which is preliminary data.</text>
</comment>
<dbReference type="NCBIfam" id="NF008192">
    <property type="entry name" value="PRK10946.1"/>
    <property type="match status" value="1"/>
</dbReference>
<keyword evidence="5" id="KW-0808">Transferase</keyword>
<evidence type="ECO:0000313" key="5">
    <source>
        <dbReference type="EMBL" id="MBR7629981.1"/>
    </source>
</evidence>
<dbReference type="Pfam" id="PF13193">
    <property type="entry name" value="AMP-binding_C"/>
    <property type="match status" value="1"/>
</dbReference>
<proteinExistence type="predicted"/>
<evidence type="ECO:0000259" key="3">
    <source>
        <dbReference type="Pfam" id="PF00501"/>
    </source>
</evidence>
<dbReference type="RefSeq" id="WP_212513877.1">
    <property type="nucleotide sequence ID" value="NZ_CAWQDX010000061.1"/>
</dbReference>
<dbReference type="EMBL" id="JAGRZL010000038">
    <property type="protein sequence ID" value="MBR7629981.1"/>
    <property type="molecule type" value="Genomic_DNA"/>
</dbReference>
<evidence type="ECO:0000256" key="1">
    <source>
        <dbReference type="ARBA" id="ARBA00004924"/>
    </source>
</evidence>